<evidence type="ECO:0000313" key="1">
    <source>
        <dbReference type="EMBL" id="ENV00974.1"/>
    </source>
</evidence>
<evidence type="ECO:0000313" key="2">
    <source>
        <dbReference type="Proteomes" id="UP000013070"/>
    </source>
</evidence>
<protein>
    <submittedName>
        <fullName evidence="1">Uncharacterized protein</fullName>
    </submittedName>
</protein>
<dbReference type="EMBL" id="APPE01000006">
    <property type="protein sequence ID" value="ENV00974.1"/>
    <property type="molecule type" value="Genomic_DNA"/>
</dbReference>
<comment type="caution">
    <text evidence="1">The sequence shown here is derived from an EMBL/GenBank/DDBJ whole genome shotgun (WGS) entry which is preliminary data.</text>
</comment>
<reference evidence="1 2" key="1">
    <citation type="submission" date="2013-02" db="EMBL/GenBank/DDBJ databases">
        <title>The Genome Sequence of Acinetobacter sp. NIPH 899.</title>
        <authorList>
            <consortium name="The Broad Institute Genome Sequencing Platform"/>
            <consortium name="The Broad Institute Genome Sequencing Center for Infectious Disease"/>
            <person name="Cerqueira G."/>
            <person name="Feldgarden M."/>
            <person name="Courvalin P."/>
            <person name="Perichon B."/>
            <person name="Grillot-Courvalin C."/>
            <person name="Clermont D."/>
            <person name="Rocha E."/>
            <person name="Yoon E.-J."/>
            <person name="Nemec A."/>
            <person name="Walker B."/>
            <person name="Young S.K."/>
            <person name="Zeng Q."/>
            <person name="Gargeya S."/>
            <person name="Fitzgerald M."/>
            <person name="Haas B."/>
            <person name="Abouelleil A."/>
            <person name="Alvarado L."/>
            <person name="Arachchi H.M."/>
            <person name="Berlin A.M."/>
            <person name="Chapman S.B."/>
            <person name="Dewar J."/>
            <person name="Goldberg J."/>
            <person name="Griggs A."/>
            <person name="Gujja S."/>
            <person name="Hansen M."/>
            <person name="Howarth C."/>
            <person name="Imamovic A."/>
            <person name="Larimer J."/>
            <person name="McCowan C."/>
            <person name="Murphy C."/>
            <person name="Neiman D."/>
            <person name="Pearson M."/>
            <person name="Priest M."/>
            <person name="Roberts A."/>
            <person name="Saif S."/>
            <person name="Shea T."/>
            <person name="Sisk P."/>
            <person name="Sykes S."/>
            <person name="Wortman J."/>
            <person name="Nusbaum C."/>
            <person name="Birren B."/>
        </authorList>
    </citation>
    <scope>NUCLEOTIDE SEQUENCE [LARGE SCALE GENOMIC DNA]</scope>
    <source>
        <strain evidence="1 2">NIPH 899</strain>
    </source>
</reference>
<sequence length="98" mass="11532">MTDDQRPRTVKDLIKRKKDLIKRRTPDLSLDEKIAITSQIEKIDSIIWSRVSKSDQNFFRTFFKIAKETLEPDVFTRLEGVASTRQHFHESSSKNSYS</sequence>
<keyword evidence="2" id="KW-1185">Reference proteome</keyword>
<accession>N8WVS5</accession>
<organism evidence="1 2">
    <name type="scientific">Acinetobacter variabilis</name>
    <dbReference type="NCBI Taxonomy" id="70346"/>
    <lineage>
        <taxon>Bacteria</taxon>
        <taxon>Pseudomonadati</taxon>
        <taxon>Pseudomonadota</taxon>
        <taxon>Gammaproteobacteria</taxon>
        <taxon>Moraxellales</taxon>
        <taxon>Moraxellaceae</taxon>
        <taxon>Acinetobacter</taxon>
    </lineage>
</organism>
<dbReference type="RefSeq" id="WP_004787934.1">
    <property type="nucleotide sequence ID" value="NZ_KB849413.1"/>
</dbReference>
<gene>
    <name evidence="1" type="ORF">F969_00060</name>
</gene>
<name>N8WVS5_9GAMM</name>
<dbReference type="Proteomes" id="UP000013070">
    <property type="component" value="Unassembled WGS sequence"/>
</dbReference>
<proteinExistence type="predicted"/>
<dbReference type="AlphaFoldDB" id="N8WVS5"/>
<dbReference type="HOGENOM" id="CLU_2327524_0_0_6"/>